<name>A0A7S0T5N9_9CHLO</name>
<evidence type="ECO:0000256" key="3">
    <source>
        <dbReference type="SAM" id="MobiDB-lite"/>
    </source>
</evidence>
<dbReference type="Pfam" id="PF04969">
    <property type="entry name" value="CS"/>
    <property type="match status" value="1"/>
</dbReference>
<feature type="region of interest" description="Disordered" evidence="3">
    <location>
        <begin position="162"/>
        <end position="183"/>
    </location>
</feature>
<dbReference type="GO" id="GO:0005737">
    <property type="term" value="C:cytoplasm"/>
    <property type="evidence" value="ECO:0007669"/>
    <property type="project" value="UniProtKB-SubCell"/>
</dbReference>
<dbReference type="EMBL" id="HBFC01037637">
    <property type="protein sequence ID" value="CAD8723143.1"/>
    <property type="molecule type" value="Transcribed_RNA"/>
</dbReference>
<feature type="compositionally biased region" description="Acidic residues" evidence="3">
    <location>
        <begin position="85"/>
        <end position="95"/>
    </location>
</feature>
<dbReference type="SUPFAM" id="SSF49764">
    <property type="entry name" value="HSP20-like chaperones"/>
    <property type="match status" value="1"/>
</dbReference>
<dbReference type="InterPro" id="IPR007052">
    <property type="entry name" value="CS_dom"/>
</dbReference>
<feature type="compositionally biased region" description="Basic and acidic residues" evidence="3">
    <location>
        <begin position="121"/>
        <end position="138"/>
    </location>
</feature>
<feature type="compositionally biased region" description="Pro residues" evidence="3">
    <location>
        <begin position="53"/>
        <end position="69"/>
    </location>
</feature>
<dbReference type="GO" id="GO:0006457">
    <property type="term" value="P:protein folding"/>
    <property type="evidence" value="ECO:0007669"/>
    <property type="project" value="TreeGrafter"/>
</dbReference>
<dbReference type="PROSITE" id="PS51203">
    <property type="entry name" value="CS"/>
    <property type="match status" value="1"/>
</dbReference>
<dbReference type="PANTHER" id="PTHR12356:SF3">
    <property type="entry name" value="NUCLEAR MIGRATION PROTEIN NUDC"/>
    <property type="match status" value="1"/>
</dbReference>
<reference evidence="5" key="1">
    <citation type="submission" date="2021-01" db="EMBL/GenBank/DDBJ databases">
        <authorList>
            <person name="Corre E."/>
            <person name="Pelletier E."/>
            <person name="Niang G."/>
            <person name="Scheremetjew M."/>
            <person name="Finn R."/>
            <person name="Kale V."/>
            <person name="Holt S."/>
            <person name="Cochrane G."/>
            <person name="Meng A."/>
            <person name="Brown T."/>
            <person name="Cohen L."/>
        </authorList>
    </citation>
    <scope>NUCLEOTIDE SEQUENCE</scope>
    <source>
        <strain evidence="5">SL-175</strain>
    </source>
</reference>
<comment type="subcellular location">
    <subcellularLocation>
        <location evidence="1">Cytoplasm</location>
    </subcellularLocation>
</comment>
<dbReference type="InterPro" id="IPR037898">
    <property type="entry name" value="NudC_fam"/>
</dbReference>
<evidence type="ECO:0000256" key="2">
    <source>
        <dbReference type="ARBA" id="ARBA00022490"/>
    </source>
</evidence>
<evidence type="ECO:0000256" key="1">
    <source>
        <dbReference type="ARBA" id="ARBA00004496"/>
    </source>
</evidence>
<dbReference type="AlphaFoldDB" id="A0A7S0T5N9"/>
<protein>
    <recommendedName>
        <fullName evidence="4">CS domain-containing protein</fullName>
    </recommendedName>
</protein>
<feature type="domain" description="CS" evidence="4">
    <location>
        <begin position="236"/>
        <end position="362"/>
    </location>
</feature>
<dbReference type="GO" id="GO:0051082">
    <property type="term" value="F:unfolded protein binding"/>
    <property type="evidence" value="ECO:0007669"/>
    <property type="project" value="TreeGrafter"/>
</dbReference>
<dbReference type="InterPro" id="IPR008978">
    <property type="entry name" value="HSP20-like_chaperone"/>
</dbReference>
<evidence type="ECO:0000259" key="4">
    <source>
        <dbReference type="PROSITE" id="PS51203"/>
    </source>
</evidence>
<keyword evidence="2" id="KW-0963">Cytoplasm</keyword>
<gene>
    <name evidence="5" type="ORF">MANT1106_LOCUS22359</name>
</gene>
<dbReference type="CDD" id="cd06467">
    <property type="entry name" value="p23_NUDC_like"/>
    <property type="match status" value="1"/>
</dbReference>
<organism evidence="5">
    <name type="scientific">Mantoniella antarctica</name>
    <dbReference type="NCBI Taxonomy" id="81844"/>
    <lineage>
        <taxon>Eukaryota</taxon>
        <taxon>Viridiplantae</taxon>
        <taxon>Chlorophyta</taxon>
        <taxon>Mamiellophyceae</taxon>
        <taxon>Mamiellales</taxon>
        <taxon>Mamiellaceae</taxon>
        <taxon>Mantoniella</taxon>
    </lineage>
</organism>
<sequence>MVNYDKWDNLDVSDDDDDRPPRRANVTRLEGPSRVTFGGGRGDTVEVEVDAPQPTPPSAPLPGPPPPPLGIDYGKFDRMAAAMSDSDDEQPDYYEDEVHSKLYGDPSLSGGGDEGAPGSVDGRDDSSDSRGARAKAEEGGGGGTSSTPAGAHETVVDAVPTHVAAMPPPPPRLPTKPNTTPTTATTTVTATAASAGGVTVGDDEARLAARVATFTKNGGRDVTGVDVAGVGTSPASGGDGYLWSQERDEVVISVIVPPGTKAKDVAVRCTKTSLEVAVAVVSKGGVHCGQSLLSGDLAHPIDPEPREDDEDVDAMDVGGGRVFGDWELTDFEPHSLGGRRAIRVTLRKKGFGMMVHWWQKAVAGGAEIAPDAIAGRAPGKAEESRRIWDEATTAFKEKVKNRELVEVDPGPDEYEG</sequence>
<evidence type="ECO:0000313" key="5">
    <source>
        <dbReference type="EMBL" id="CAD8723143.1"/>
    </source>
</evidence>
<dbReference type="Gene3D" id="2.60.40.790">
    <property type="match status" value="1"/>
</dbReference>
<proteinExistence type="predicted"/>
<feature type="region of interest" description="Disordered" evidence="3">
    <location>
        <begin position="1"/>
        <end position="150"/>
    </location>
</feature>
<accession>A0A7S0T5N9</accession>
<dbReference type="PANTHER" id="PTHR12356">
    <property type="entry name" value="NUCLEAR MOVEMENT PROTEIN NUDC"/>
    <property type="match status" value="1"/>
</dbReference>